<reference evidence="1 2" key="1">
    <citation type="submission" date="2020-06" db="EMBL/GenBank/DDBJ databases">
        <authorList>
            <person name="Li R."/>
            <person name="Bekaert M."/>
        </authorList>
    </citation>
    <scope>NUCLEOTIDE SEQUENCE [LARGE SCALE GENOMIC DNA]</scope>
    <source>
        <strain evidence="2">wild</strain>
    </source>
</reference>
<protein>
    <submittedName>
        <fullName evidence="1">Uncharacterized protein</fullName>
    </submittedName>
</protein>
<evidence type="ECO:0000313" key="2">
    <source>
        <dbReference type="Proteomes" id="UP000507470"/>
    </source>
</evidence>
<accession>A0A6J8DQZ7</accession>
<gene>
    <name evidence="1" type="ORF">MCOR_44191</name>
</gene>
<dbReference type="AlphaFoldDB" id="A0A6J8DQZ7"/>
<dbReference type="OrthoDB" id="10435169at2759"/>
<proteinExistence type="predicted"/>
<organism evidence="1 2">
    <name type="scientific">Mytilus coruscus</name>
    <name type="common">Sea mussel</name>
    <dbReference type="NCBI Taxonomy" id="42192"/>
    <lineage>
        <taxon>Eukaryota</taxon>
        <taxon>Metazoa</taxon>
        <taxon>Spiralia</taxon>
        <taxon>Lophotrochozoa</taxon>
        <taxon>Mollusca</taxon>
        <taxon>Bivalvia</taxon>
        <taxon>Autobranchia</taxon>
        <taxon>Pteriomorphia</taxon>
        <taxon>Mytilida</taxon>
        <taxon>Mytiloidea</taxon>
        <taxon>Mytilidae</taxon>
        <taxon>Mytilinae</taxon>
        <taxon>Mytilus</taxon>
    </lineage>
</organism>
<evidence type="ECO:0000313" key="1">
    <source>
        <dbReference type="EMBL" id="CAC5411058.1"/>
    </source>
</evidence>
<name>A0A6J8DQZ7_MYTCO</name>
<keyword evidence="2" id="KW-1185">Reference proteome</keyword>
<sequence length="197" mass="22891">MVFSTYCQYATTCKCKRFPKKYEIELRKPCKQKPAKEYSNNVNYNTTIADKMVDSLILKTENLLKNYDDRPVAAVSKNHRSSSQSKLPVFKKGKRLNSLQKNVAEGLKVFYYSLTSMGLKEAKLKNQKPVYVGEIRDMKNDILFGLCLLSSKVKISRKKSWLTTWKKLSEYQAESIKNLQSLEVFLRQVKIHSKSVW</sequence>
<dbReference type="EMBL" id="CACVKT020007820">
    <property type="protein sequence ID" value="CAC5411058.1"/>
    <property type="molecule type" value="Genomic_DNA"/>
</dbReference>
<dbReference type="Proteomes" id="UP000507470">
    <property type="component" value="Unassembled WGS sequence"/>
</dbReference>